<dbReference type="SUPFAM" id="SSF48452">
    <property type="entry name" value="TPR-like"/>
    <property type="match status" value="1"/>
</dbReference>
<dbReference type="Proteomes" id="UP000288227">
    <property type="component" value="Unassembled WGS sequence"/>
</dbReference>
<evidence type="ECO:0000313" key="3">
    <source>
        <dbReference type="EMBL" id="GCC51814.1"/>
    </source>
</evidence>
<dbReference type="EMBL" id="BHXQ01000003">
    <property type="protein sequence ID" value="GCC51814.1"/>
    <property type="molecule type" value="Genomic_DNA"/>
</dbReference>
<accession>A0A401UAE4</accession>
<evidence type="ECO:0000313" key="4">
    <source>
        <dbReference type="Proteomes" id="UP000288227"/>
    </source>
</evidence>
<proteinExistence type="predicted"/>
<reference evidence="3 4" key="1">
    <citation type="submission" date="2018-11" db="EMBL/GenBank/DDBJ databases">
        <title>Chryseotalea sanarue gen. nov., sp., nov., a member of the family Cytophagaceae, isolated from a brackish lake in Hamamatsu Japan.</title>
        <authorList>
            <person name="Maejima Y."/>
            <person name="Iino T."/>
            <person name="Muraguchi Y."/>
            <person name="Fukuda K."/>
            <person name="Ohkuma M."/>
            <person name="Moriuchi R."/>
            <person name="Dohra H."/>
            <person name="Kimbara K."/>
            <person name="Shintani M."/>
        </authorList>
    </citation>
    <scope>NUCLEOTIDE SEQUENCE [LARGE SCALE GENOMIC DNA]</scope>
    <source>
        <strain evidence="3 4">Ys</strain>
    </source>
</reference>
<dbReference type="RefSeq" id="WP_127122459.1">
    <property type="nucleotide sequence ID" value="NZ_BHXQ01000003.1"/>
</dbReference>
<dbReference type="PROSITE" id="PS50005">
    <property type="entry name" value="TPR"/>
    <property type="match status" value="1"/>
</dbReference>
<evidence type="ECO:0000256" key="1">
    <source>
        <dbReference type="PROSITE-ProRule" id="PRU00339"/>
    </source>
</evidence>
<keyword evidence="1" id="KW-0802">TPR repeat</keyword>
<dbReference type="InterPro" id="IPR019734">
    <property type="entry name" value="TPR_rpt"/>
</dbReference>
<dbReference type="Gene3D" id="1.25.40.10">
    <property type="entry name" value="Tetratricopeptide repeat domain"/>
    <property type="match status" value="1"/>
</dbReference>
<gene>
    <name evidence="3" type="ORF">SanaruYs_20430</name>
</gene>
<keyword evidence="2" id="KW-0732">Signal</keyword>
<feature type="chain" id="PRO_5019076546" evidence="2">
    <location>
        <begin position="23"/>
        <end position="401"/>
    </location>
</feature>
<keyword evidence="4" id="KW-1185">Reference proteome</keyword>
<comment type="caution">
    <text evidence="3">The sequence shown here is derived from an EMBL/GenBank/DDBJ whole genome shotgun (WGS) entry which is preliminary data.</text>
</comment>
<dbReference type="AlphaFoldDB" id="A0A401UAE4"/>
<feature type="signal peptide" evidence="2">
    <location>
        <begin position="1"/>
        <end position="22"/>
    </location>
</feature>
<sequence>MRKIRKLSIIIFCLSFITISFAQDKLQSYYTLVNTASKYYKEGDYKKSLQAYQSAFSIKRDNASDFYNAACSASLAGKKSVAFNFLDTSLSLGWSNSDHLEKDQDLYNLHGSSQWKDIIVKARQNSENFSLKSVISRVESLIQSRNTKDLLGMLKIDSNLVDKIDFKNKIEFVEDFLGNNRIKRLDNLAKGSSNSSTLKDGTLIERHQKIYNLIPNFFGKHTSQLFFNPLCFEVQIILEKINGKWKLYNIELLDKRFKQEYNLEGDIGDFLNKTDSVSFRFFVGNDTRQIAGGGTISLSNLEFLKGNHELVRLNFEKIVNYEDNSNNYISLVLIKNGPKNNLPFPDFFNQSKPVINKLEFVFSRTNMKVCWISNGIGYDFYETNLTTEIEKFVKLELSSIK</sequence>
<protein>
    <submittedName>
        <fullName evidence="3">Uncharacterized protein</fullName>
    </submittedName>
</protein>
<dbReference type="InterPro" id="IPR011990">
    <property type="entry name" value="TPR-like_helical_dom_sf"/>
</dbReference>
<evidence type="ECO:0000256" key="2">
    <source>
        <dbReference type="SAM" id="SignalP"/>
    </source>
</evidence>
<name>A0A401UAE4_9BACT</name>
<dbReference type="OrthoDB" id="6402335at2"/>
<dbReference type="NCBIfam" id="NF047558">
    <property type="entry name" value="TPR_END_plus"/>
    <property type="match status" value="1"/>
</dbReference>
<feature type="repeat" description="TPR" evidence="1">
    <location>
        <begin position="29"/>
        <end position="62"/>
    </location>
</feature>
<organism evidence="3 4">
    <name type="scientific">Chryseotalea sanaruensis</name>
    <dbReference type="NCBI Taxonomy" id="2482724"/>
    <lineage>
        <taxon>Bacteria</taxon>
        <taxon>Pseudomonadati</taxon>
        <taxon>Bacteroidota</taxon>
        <taxon>Cytophagia</taxon>
        <taxon>Cytophagales</taxon>
        <taxon>Chryseotaleaceae</taxon>
        <taxon>Chryseotalea</taxon>
    </lineage>
</organism>